<protein>
    <recommendedName>
        <fullName evidence="3">Protein FYV10</fullName>
    </recommendedName>
    <alternativeName>
        <fullName evidence="2">Protein fyv10</fullName>
    </alternativeName>
</protein>
<dbReference type="STRING" id="1182545.A0A072PB25"/>
<dbReference type="SUPFAM" id="SSF49899">
    <property type="entry name" value="Concanavalin A-like lectins/glucanases"/>
    <property type="match status" value="1"/>
</dbReference>
<dbReference type="InterPro" id="IPR013320">
    <property type="entry name" value="ConA-like_dom_sf"/>
</dbReference>
<name>A0A072PB25_9EURO</name>
<feature type="region of interest" description="Disordered" evidence="4">
    <location>
        <begin position="1"/>
        <end position="22"/>
    </location>
</feature>
<evidence type="ECO:0000313" key="8">
    <source>
        <dbReference type="Proteomes" id="UP000027920"/>
    </source>
</evidence>
<accession>A0A072PB25</accession>
<dbReference type="SMART" id="SM00668">
    <property type="entry name" value="CTLH"/>
    <property type="match status" value="1"/>
</dbReference>
<dbReference type="InterPro" id="IPR024964">
    <property type="entry name" value="CTLH/CRA"/>
</dbReference>
<dbReference type="GeneID" id="25282190"/>
<dbReference type="PROSITE" id="PS50896">
    <property type="entry name" value="LISH"/>
    <property type="match status" value="1"/>
</dbReference>
<dbReference type="InterPro" id="IPR001870">
    <property type="entry name" value="B30.2/SPRY"/>
</dbReference>
<dbReference type="OrthoDB" id="25503at2759"/>
<evidence type="ECO:0000256" key="1">
    <source>
        <dbReference type="ARBA" id="ARBA00002343"/>
    </source>
</evidence>
<dbReference type="EMBL" id="AMGV01000005">
    <property type="protein sequence ID" value="KEF57086.1"/>
    <property type="molecule type" value="Genomic_DNA"/>
</dbReference>
<dbReference type="PROSITE" id="PS50897">
    <property type="entry name" value="CTLH"/>
    <property type="match status" value="1"/>
</dbReference>
<comment type="caution">
    <text evidence="7">The sequence shown here is derived from an EMBL/GenBank/DDBJ whole genome shotgun (WGS) entry which is preliminary data.</text>
</comment>
<dbReference type="HOGENOM" id="CLU_009129_2_1_1"/>
<organism evidence="7 8">
    <name type="scientific">Exophiala aquamarina CBS 119918</name>
    <dbReference type="NCBI Taxonomy" id="1182545"/>
    <lineage>
        <taxon>Eukaryota</taxon>
        <taxon>Fungi</taxon>
        <taxon>Dikarya</taxon>
        <taxon>Ascomycota</taxon>
        <taxon>Pezizomycotina</taxon>
        <taxon>Eurotiomycetes</taxon>
        <taxon>Chaetothyriomycetidae</taxon>
        <taxon>Chaetothyriales</taxon>
        <taxon>Herpotrichiellaceae</taxon>
        <taxon>Exophiala</taxon>
    </lineage>
</organism>
<evidence type="ECO:0000259" key="5">
    <source>
        <dbReference type="PROSITE" id="PS50188"/>
    </source>
</evidence>
<feature type="compositionally biased region" description="Basic and acidic residues" evidence="4">
    <location>
        <begin position="135"/>
        <end position="145"/>
    </location>
</feature>
<gene>
    <name evidence="7" type="ORF">A1O9_07276</name>
</gene>
<dbReference type="Pfam" id="PF00622">
    <property type="entry name" value="SPRY"/>
    <property type="match status" value="1"/>
</dbReference>
<feature type="compositionally biased region" description="Basic and acidic residues" evidence="4">
    <location>
        <begin position="510"/>
        <end position="520"/>
    </location>
</feature>
<dbReference type="Gene3D" id="2.60.120.920">
    <property type="match status" value="1"/>
</dbReference>
<comment type="function">
    <text evidence="1">Involved in the proteasome-dependent degradation of fructose-1,6-bisphosphatase.</text>
</comment>
<keyword evidence="8" id="KW-1185">Reference proteome</keyword>
<feature type="compositionally biased region" description="Polar residues" evidence="4">
    <location>
        <begin position="7"/>
        <end position="17"/>
    </location>
</feature>
<dbReference type="PANTHER" id="PTHR12864">
    <property type="entry name" value="RAN BINDING PROTEIN 9-RELATED"/>
    <property type="match status" value="1"/>
</dbReference>
<feature type="domain" description="CTLH" evidence="6">
    <location>
        <begin position="457"/>
        <end position="510"/>
    </location>
</feature>
<dbReference type="AlphaFoldDB" id="A0A072PB25"/>
<dbReference type="InterPro" id="IPR006595">
    <property type="entry name" value="CTLH_C"/>
</dbReference>
<sequence>MTDGAASGNSGRSNQHGGNIPRRLSYASVASGATSHQPHLTPTRSGAFAHLIGASPSTSSLPSYHTSEQYNRRPPVQDYDPATRTNWREPVPLPAYSRKFANIPSLGTGIMGSNPFFVPSYLRHSRYAAKLEAAHKERIRREREQPPSSSSALNPLSTSAGSTNVHRMAPSHRGMTYDIIESNPPKEEEHLMPLPTGWSEQDKYPGLDVMNDGQDLKYSGSASKADIEAASVRADYPMSPACGIYYFEVEIKQKSRDTAIAIGFSTAEASLERLAGWETHSWGYHGDDGKMFFGEQSGKQYGPTFGAGDVIGCGINFNSGHAFFTKNGQDLGVCFRELRKDLRPFPTIGMKKHSGALLTVNFGQRPFVFDINDKMCAERARVSNDIVRAKTTALRPPREESSFIQELVAQFLAHDGYVETAKAFSEEVRAEKQSLNNALPTAAPSRPERDDADAVYRQQMRRAILSGDIDQALEVTNSHFPTVLAENPGILFRLKCRKWVELISKTTELDKKQQAQEGRRPSTAHAKGSGVDDDFAQAMELDTHTDGIQHTSDSDKAPSTDNFLQYDQLINEAMLYGQELQREYRDEDGEYAKTLQDIFSLVAYNDPKDSVHGHLLDSSGRVTVAEELNSAILVSLGRSPSAALENTWKQAEVLVDMLSQDGGPAAFVNLQSTFAS</sequence>
<evidence type="ECO:0000256" key="4">
    <source>
        <dbReference type="SAM" id="MobiDB-lite"/>
    </source>
</evidence>
<dbReference type="Pfam" id="PF10607">
    <property type="entry name" value="CTLH"/>
    <property type="match status" value="1"/>
</dbReference>
<evidence type="ECO:0000256" key="3">
    <source>
        <dbReference type="ARBA" id="ARBA00018741"/>
    </source>
</evidence>
<evidence type="ECO:0000313" key="7">
    <source>
        <dbReference type="EMBL" id="KEF57086.1"/>
    </source>
</evidence>
<feature type="compositionally biased region" description="Polar residues" evidence="4">
    <location>
        <begin position="55"/>
        <end position="69"/>
    </location>
</feature>
<dbReference type="RefSeq" id="XP_013259676.1">
    <property type="nucleotide sequence ID" value="XM_013404222.1"/>
</dbReference>
<dbReference type="PROSITE" id="PS50188">
    <property type="entry name" value="B302_SPRY"/>
    <property type="match status" value="1"/>
</dbReference>
<dbReference type="InterPro" id="IPR006594">
    <property type="entry name" value="LisH"/>
</dbReference>
<dbReference type="InterPro" id="IPR043136">
    <property type="entry name" value="B30.2/SPRY_sf"/>
</dbReference>
<reference evidence="7 8" key="1">
    <citation type="submission" date="2013-03" db="EMBL/GenBank/DDBJ databases">
        <title>The Genome Sequence of Exophiala aquamarina CBS 119918.</title>
        <authorList>
            <consortium name="The Broad Institute Genomics Platform"/>
            <person name="Cuomo C."/>
            <person name="de Hoog S."/>
            <person name="Gorbushina A."/>
            <person name="Walker B."/>
            <person name="Young S.K."/>
            <person name="Zeng Q."/>
            <person name="Gargeya S."/>
            <person name="Fitzgerald M."/>
            <person name="Haas B."/>
            <person name="Abouelleil A."/>
            <person name="Allen A.W."/>
            <person name="Alvarado L."/>
            <person name="Arachchi H.M."/>
            <person name="Berlin A.M."/>
            <person name="Chapman S.B."/>
            <person name="Gainer-Dewar J."/>
            <person name="Goldberg J."/>
            <person name="Griggs A."/>
            <person name="Gujja S."/>
            <person name="Hansen M."/>
            <person name="Howarth C."/>
            <person name="Imamovic A."/>
            <person name="Ireland A."/>
            <person name="Larimer J."/>
            <person name="McCowan C."/>
            <person name="Murphy C."/>
            <person name="Pearson M."/>
            <person name="Poon T.W."/>
            <person name="Priest M."/>
            <person name="Roberts A."/>
            <person name="Saif S."/>
            <person name="Shea T."/>
            <person name="Sisk P."/>
            <person name="Sykes S."/>
            <person name="Wortman J."/>
            <person name="Nusbaum C."/>
            <person name="Birren B."/>
        </authorList>
    </citation>
    <scope>NUCLEOTIDE SEQUENCE [LARGE SCALE GENOMIC DNA]</scope>
    <source>
        <strain evidence="7 8">CBS 119918</strain>
    </source>
</reference>
<proteinExistence type="predicted"/>
<dbReference type="SMART" id="SM00757">
    <property type="entry name" value="CRA"/>
    <property type="match status" value="1"/>
</dbReference>
<dbReference type="InterPro" id="IPR013144">
    <property type="entry name" value="CRA_dom"/>
</dbReference>
<dbReference type="Proteomes" id="UP000027920">
    <property type="component" value="Unassembled WGS sequence"/>
</dbReference>
<dbReference type="InterPro" id="IPR050618">
    <property type="entry name" value="Ubq-SigPath_Reg"/>
</dbReference>
<feature type="region of interest" description="Disordered" evidence="4">
    <location>
        <begin position="510"/>
        <end position="531"/>
    </location>
</feature>
<feature type="domain" description="B30.2/SPRY" evidence="5">
    <location>
        <begin position="176"/>
        <end position="367"/>
    </location>
</feature>
<feature type="region of interest" description="Disordered" evidence="4">
    <location>
        <begin position="53"/>
        <end position="86"/>
    </location>
</feature>
<feature type="compositionally biased region" description="Low complexity" evidence="4">
    <location>
        <begin position="146"/>
        <end position="160"/>
    </location>
</feature>
<evidence type="ECO:0000256" key="2">
    <source>
        <dbReference type="ARBA" id="ARBA00017917"/>
    </source>
</evidence>
<dbReference type="SMART" id="SM00449">
    <property type="entry name" value="SPRY"/>
    <property type="match status" value="1"/>
</dbReference>
<evidence type="ECO:0000259" key="6">
    <source>
        <dbReference type="PROSITE" id="PS50897"/>
    </source>
</evidence>
<dbReference type="InterPro" id="IPR003877">
    <property type="entry name" value="SPRY_dom"/>
</dbReference>
<dbReference type="VEuPathDB" id="FungiDB:A1O9_07276"/>
<feature type="region of interest" description="Disordered" evidence="4">
    <location>
        <begin position="135"/>
        <end position="172"/>
    </location>
</feature>